<gene>
    <name evidence="2" type="ORF">CORC01_08217</name>
</gene>
<dbReference type="RefSeq" id="XP_022473611.1">
    <property type="nucleotide sequence ID" value="XM_022619850.1"/>
</dbReference>
<feature type="region of interest" description="Disordered" evidence="1">
    <location>
        <begin position="25"/>
        <end position="185"/>
    </location>
</feature>
<proteinExistence type="predicted"/>
<evidence type="ECO:0000313" key="3">
    <source>
        <dbReference type="Proteomes" id="UP000176998"/>
    </source>
</evidence>
<feature type="compositionally biased region" description="Basic residues" evidence="1">
    <location>
        <begin position="74"/>
        <end position="91"/>
    </location>
</feature>
<dbReference type="EMBL" id="MJBS01000069">
    <property type="protein sequence ID" value="OHE96454.1"/>
    <property type="molecule type" value="Genomic_DNA"/>
</dbReference>
<feature type="compositionally biased region" description="Basic and acidic residues" evidence="1">
    <location>
        <begin position="92"/>
        <end position="114"/>
    </location>
</feature>
<accession>A0A1G4B4X8</accession>
<evidence type="ECO:0000256" key="1">
    <source>
        <dbReference type="SAM" id="MobiDB-lite"/>
    </source>
</evidence>
<evidence type="ECO:0000313" key="2">
    <source>
        <dbReference type="EMBL" id="OHE96454.1"/>
    </source>
</evidence>
<dbReference type="Proteomes" id="UP000176998">
    <property type="component" value="Unassembled WGS sequence"/>
</dbReference>
<feature type="compositionally biased region" description="Polar residues" evidence="1">
    <location>
        <begin position="34"/>
        <end position="44"/>
    </location>
</feature>
<organism evidence="2 3">
    <name type="scientific">Colletotrichum orchidophilum</name>
    <dbReference type="NCBI Taxonomy" id="1209926"/>
    <lineage>
        <taxon>Eukaryota</taxon>
        <taxon>Fungi</taxon>
        <taxon>Dikarya</taxon>
        <taxon>Ascomycota</taxon>
        <taxon>Pezizomycotina</taxon>
        <taxon>Sordariomycetes</taxon>
        <taxon>Hypocreomycetidae</taxon>
        <taxon>Glomerellales</taxon>
        <taxon>Glomerellaceae</taxon>
        <taxon>Colletotrichum</taxon>
    </lineage>
</organism>
<reference evidence="2 3" key="1">
    <citation type="submission" date="2016-09" db="EMBL/GenBank/DDBJ databases">
        <authorList>
            <person name="Capua I."/>
            <person name="De Benedictis P."/>
            <person name="Joannis T."/>
            <person name="Lombin L.H."/>
            <person name="Cattoli G."/>
        </authorList>
    </citation>
    <scope>NUCLEOTIDE SEQUENCE [LARGE SCALE GENOMIC DNA]</scope>
    <source>
        <strain evidence="2 3">IMI 309357</strain>
    </source>
</reference>
<comment type="caution">
    <text evidence="2">The sequence shown here is derived from an EMBL/GenBank/DDBJ whole genome shotgun (WGS) entry which is preliminary data.</text>
</comment>
<dbReference type="GeneID" id="34561360"/>
<protein>
    <submittedName>
        <fullName evidence="2">Uncharacterized protein</fullName>
    </submittedName>
</protein>
<keyword evidence="3" id="KW-1185">Reference proteome</keyword>
<name>A0A1G4B4X8_9PEZI</name>
<dbReference type="AlphaFoldDB" id="A0A1G4B4X8"/>
<sequence>MTGPANARFGTDAMGWGKYPALEEESLPVWGGRANQSEVQSGRGRNSLILKEGGGGYVQKHLPQQRGHGTTSAGRRKAARAKPGTKNHTRKQKAEDKRQEEAGGSERESTRDSFEDQAIGFPLRQAQDAVQSESDAPKFPIQADEVVDSWTSTTPRGPWEKKYIPGEATTGYLGPHGVRSGQAGSTRFWDPELLEDAKDGQEQATMQFKC</sequence>